<name>A0A6J5N3T5_9CAUD</name>
<organism evidence="1">
    <name type="scientific">uncultured Caudovirales phage</name>
    <dbReference type="NCBI Taxonomy" id="2100421"/>
    <lineage>
        <taxon>Viruses</taxon>
        <taxon>Duplodnaviria</taxon>
        <taxon>Heunggongvirae</taxon>
        <taxon>Uroviricota</taxon>
        <taxon>Caudoviricetes</taxon>
        <taxon>Peduoviridae</taxon>
        <taxon>Maltschvirus</taxon>
        <taxon>Maltschvirus maltsch</taxon>
    </lineage>
</organism>
<evidence type="ECO:0000313" key="1">
    <source>
        <dbReference type="EMBL" id="CAB4153047.1"/>
    </source>
</evidence>
<dbReference type="EMBL" id="LR796578">
    <property type="protein sequence ID" value="CAB4153047.1"/>
    <property type="molecule type" value="Genomic_DNA"/>
</dbReference>
<protein>
    <submittedName>
        <fullName evidence="1">Uncharacterized protein</fullName>
    </submittedName>
</protein>
<accession>A0A6J5N3T5</accession>
<sequence>MESRKCFTCQVDKPLSEFTPSKRKYQVKKYLNHMINCDECILDQTRKRKGTVWFNFDTNKFEVHNLETEEEILLFFDDKLSKFKNEKNR</sequence>
<gene>
    <name evidence="1" type="ORF">UFOVP603_39</name>
</gene>
<proteinExistence type="predicted"/>
<reference evidence="1" key="1">
    <citation type="submission" date="2020-04" db="EMBL/GenBank/DDBJ databases">
        <authorList>
            <person name="Chiriac C."/>
            <person name="Salcher M."/>
            <person name="Ghai R."/>
            <person name="Kavagutti S V."/>
        </authorList>
    </citation>
    <scope>NUCLEOTIDE SEQUENCE</scope>
</reference>